<keyword evidence="10" id="KW-0472">Membrane</keyword>
<dbReference type="AlphaFoldDB" id="A0A8T8I521"/>
<feature type="region of interest" description="Disordered" evidence="9">
    <location>
        <begin position="1"/>
        <end position="28"/>
    </location>
</feature>
<dbReference type="InterPro" id="IPR036950">
    <property type="entry name" value="PBP_transglycosylase"/>
</dbReference>
<dbReference type="GO" id="GO:0008955">
    <property type="term" value="F:peptidoglycan glycosyltransferase activity"/>
    <property type="evidence" value="ECO:0007669"/>
    <property type="project" value="UniProtKB-EC"/>
</dbReference>
<name>A0A8T8I521_9PSEU</name>
<evidence type="ECO:0000313" key="13">
    <source>
        <dbReference type="EMBL" id="QTR05867.1"/>
    </source>
</evidence>
<dbReference type="PANTHER" id="PTHR32282">
    <property type="entry name" value="BINDING PROTEIN TRANSPEPTIDASE, PUTATIVE-RELATED"/>
    <property type="match status" value="1"/>
</dbReference>
<dbReference type="Gene3D" id="3.40.710.10">
    <property type="entry name" value="DD-peptidase/beta-lactamase superfamily"/>
    <property type="match status" value="1"/>
</dbReference>
<dbReference type="GO" id="GO:0009002">
    <property type="term" value="F:serine-type D-Ala-D-Ala carboxypeptidase activity"/>
    <property type="evidence" value="ECO:0007669"/>
    <property type="project" value="UniProtKB-EC"/>
</dbReference>
<dbReference type="InterPro" id="IPR050396">
    <property type="entry name" value="Glycosyltr_51/Transpeptidase"/>
</dbReference>
<evidence type="ECO:0000256" key="5">
    <source>
        <dbReference type="ARBA" id="ARBA00022801"/>
    </source>
</evidence>
<dbReference type="Pfam" id="PF00905">
    <property type="entry name" value="Transpeptidase"/>
    <property type="match status" value="1"/>
</dbReference>
<dbReference type="GO" id="GO:0009252">
    <property type="term" value="P:peptidoglycan biosynthetic process"/>
    <property type="evidence" value="ECO:0007669"/>
    <property type="project" value="TreeGrafter"/>
</dbReference>
<dbReference type="Gene3D" id="1.10.3810.10">
    <property type="entry name" value="Biosynthetic peptidoglycan transglycosylase-like"/>
    <property type="match status" value="1"/>
</dbReference>
<dbReference type="Proteomes" id="UP000671828">
    <property type="component" value="Chromosome"/>
</dbReference>
<dbReference type="EMBL" id="CP072788">
    <property type="protein sequence ID" value="QTR05867.1"/>
    <property type="molecule type" value="Genomic_DNA"/>
</dbReference>
<evidence type="ECO:0000256" key="7">
    <source>
        <dbReference type="ARBA" id="ARBA00034000"/>
    </source>
</evidence>
<feature type="transmembrane region" description="Helical" evidence="10">
    <location>
        <begin position="81"/>
        <end position="104"/>
    </location>
</feature>
<organism evidence="13 14">
    <name type="scientific">Saccharothrix algeriensis</name>
    <dbReference type="NCBI Taxonomy" id="173560"/>
    <lineage>
        <taxon>Bacteria</taxon>
        <taxon>Bacillati</taxon>
        <taxon>Actinomycetota</taxon>
        <taxon>Actinomycetes</taxon>
        <taxon>Pseudonocardiales</taxon>
        <taxon>Pseudonocardiaceae</taxon>
        <taxon>Saccharothrix</taxon>
    </lineage>
</organism>
<reference evidence="13" key="1">
    <citation type="submission" date="2021-04" db="EMBL/GenBank/DDBJ databases">
        <title>Saccharothrix algeriensis WGS.</title>
        <authorList>
            <person name="Stuskova K."/>
            <person name="Hakalova E."/>
            <person name="Tebbal A.B."/>
            <person name="Eichmeier A."/>
        </authorList>
    </citation>
    <scope>NUCLEOTIDE SEQUENCE</scope>
    <source>
        <strain evidence="13">NRRL B-24137</strain>
    </source>
</reference>
<feature type="region of interest" description="Disordered" evidence="9">
    <location>
        <begin position="732"/>
        <end position="799"/>
    </location>
</feature>
<accession>A0A8T8I521</accession>
<feature type="compositionally biased region" description="Low complexity" evidence="9">
    <location>
        <begin position="746"/>
        <end position="767"/>
    </location>
</feature>
<keyword evidence="6" id="KW-0511">Multifunctional enzyme</keyword>
<keyword evidence="1" id="KW-0121">Carboxypeptidase</keyword>
<evidence type="ECO:0000256" key="10">
    <source>
        <dbReference type="SAM" id="Phobius"/>
    </source>
</evidence>
<protein>
    <submittedName>
        <fullName evidence="13">Penicillin-binding protein</fullName>
    </submittedName>
</protein>
<evidence type="ECO:0000259" key="12">
    <source>
        <dbReference type="Pfam" id="PF00912"/>
    </source>
</evidence>
<feature type="domain" description="Glycosyl transferase family 51" evidence="12">
    <location>
        <begin position="129"/>
        <end position="298"/>
    </location>
</feature>
<dbReference type="GO" id="GO:0030288">
    <property type="term" value="C:outer membrane-bounded periplasmic space"/>
    <property type="evidence" value="ECO:0007669"/>
    <property type="project" value="TreeGrafter"/>
</dbReference>
<evidence type="ECO:0000256" key="2">
    <source>
        <dbReference type="ARBA" id="ARBA00022670"/>
    </source>
</evidence>
<comment type="catalytic activity">
    <reaction evidence="7">
        <text>Preferential cleavage: (Ac)2-L-Lys-D-Ala-|-D-Ala. Also transpeptidation of peptidyl-alanyl moieties that are N-acyl substituents of D-alanine.</text>
        <dbReference type="EC" id="3.4.16.4"/>
    </reaction>
</comment>
<evidence type="ECO:0000256" key="8">
    <source>
        <dbReference type="ARBA" id="ARBA00049902"/>
    </source>
</evidence>
<evidence type="ECO:0000256" key="9">
    <source>
        <dbReference type="SAM" id="MobiDB-lite"/>
    </source>
</evidence>
<comment type="catalytic activity">
    <reaction evidence="8">
        <text>[GlcNAc-(1-&gt;4)-Mur2Ac(oyl-L-Ala-gamma-D-Glu-L-Lys-D-Ala-D-Ala)](n)-di-trans,octa-cis-undecaprenyl diphosphate + beta-D-GlcNAc-(1-&gt;4)-Mur2Ac(oyl-L-Ala-gamma-D-Glu-L-Lys-D-Ala-D-Ala)-di-trans,octa-cis-undecaprenyl diphosphate = [GlcNAc-(1-&gt;4)-Mur2Ac(oyl-L-Ala-gamma-D-Glu-L-Lys-D-Ala-D-Ala)](n+1)-di-trans,octa-cis-undecaprenyl diphosphate + di-trans,octa-cis-undecaprenyl diphosphate + H(+)</text>
        <dbReference type="Rhea" id="RHEA:23708"/>
        <dbReference type="Rhea" id="RHEA-COMP:9602"/>
        <dbReference type="Rhea" id="RHEA-COMP:9603"/>
        <dbReference type="ChEBI" id="CHEBI:15378"/>
        <dbReference type="ChEBI" id="CHEBI:58405"/>
        <dbReference type="ChEBI" id="CHEBI:60033"/>
        <dbReference type="ChEBI" id="CHEBI:78435"/>
        <dbReference type="EC" id="2.4.99.28"/>
    </reaction>
</comment>
<keyword evidence="2" id="KW-0645">Protease</keyword>
<sequence length="799" mass="87716">PGRPPMGGPAVPGGPRRPGEEPTDLLPPVHQTVAREPELLTHREDEIAIEPFYEDEYDDEPTPEEAKALRRRKVWRRVRRIGYVGLFLLILGPIVAFAIAYQLVIVPNPEQVAAEQAKVVTILYDDESVMTKIAPSGANRTLVKYEDLPEQLKRAVFAVEDPTFETNPGFDFTAIARAVWYQVTDRNSGGSGLTQQYVKQASQQDDNTLSRKFTELVKAYKMSEQQDKRDILTAYLNTIYLGRSAYGVKEAAKVYFNKENLNDLTPSECALLAGMIQSPSLSEDTEYVTFRWNHAMDQLLRFNWITKEYREAERTPPPLRPLAEVQQSGLEGPRLLIQNQVLAELEDKENGLGWDMKQAHQSGITIHTTIDPEMQTAAEEVIKEVMEGQTEGLRQSLTAIDPHTGAVRAYHAGMDGNGIDYARGIVQEAGSSFKPFDLVAALQRGKGLGSTYDGVSPKTFPGGPGPADDVVIRNSSDRNNSCGKQCSLREAMEMSLNTVFYDLVANEIGPQAVAEAAFQAGIPRTVKVDGREKQLLVGENGGPPGTGIAIGGGEAQVRPFDMASAYASFAARGVYHEPYFIKKITSADGEPLKQHEDVTRSAFGDDQQKSRDIADNVTESLKPVIKYSELDCAGRRECAGKTGTHELPGSAEQNSKAWMVGYTPSLSTAVWMGRDQGNEALVDANGKAIFGSDLPGEIWRKFMDRALEGTQPEKFPKANPMGEYEKRRVVTTVPTTTPKKEEEQKPTTTTSTRPTTEETTTPPTTTRPTPPTCIGRLCQTTTVPDPDPDPIGGGGPPTR</sequence>
<feature type="non-terminal residue" evidence="13">
    <location>
        <position position="1"/>
    </location>
</feature>
<evidence type="ECO:0000256" key="1">
    <source>
        <dbReference type="ARBA" id="ARBA00022645"/>
    </source>
</evidence>
<keyword evidence="4" id="KW-0808">Transferase</keyword>
<dbReference type="SUPFAM" id="SSF56601">
    <property type="entry name" value="beta-lactamase/transpeptidase-like"/>
    <property type="match status" value="1"/>
</dbReference>
<keyword evidence="3" id="KW-0328">Glycosyltransferase</keyword>
<evidence type="ECO:0000259" key="11">
    <source>
        <dbReference type="Pfam" id="PF00905"/>
    </source>
</evidence>
<evidence type="ECO:0000256" key="4">
    <source>
        <dbReference type="ARBA" id="ARBA00022679"/>
    </source>
</evidence>
<dbReference type="SUPFAM" id="SSF53955">
    <property type="entry name" value="Lysozyme-like"/>
    <property type="match status" value="1"/>
</dbReference>
<dbReference type="Pfam" id="PF00912">
    <property type="entry name" value="Transgly"/>
    <property type="match status" value="1"/>
</dbReference>
<feature type="domain" description="Penicillin-binding protein transpeptidase" evidence="11">
    <location>
        <begin position="397"/>
        <end position="672"/>
    </location>
</feature>
<dbReference type="GO" id="GO:0008658">
    <property type="term" value="F:penicillin binding"/>
    <property type="evidence" value="ECO:0007669"/>
    <property type="project" value="InterPro"/>
</dbReference>
<dbReference type="InterPro" id="IPR023346">
    <property type="entry name" value="Lysozyme-like_dom_sf"/>
</dbReference>
<dbReference type="PANTHER" id="PTHR32282:SF34">
    <property type="entry name" value="PENICILLIN-BINDING PROTEIN 1A"/>
    <property type="match status" value="1"/>
</dbReference>
<dbReference type="InterPro" id="IPR001460">
    <property type="entry name" value="PCN-bd_Tpept"/>
</dbReference>
<dbReference type="InterPro" id="IPR012338">
    <property type="entry name" value="Beta-lactam/transpept-like"/>
</dbReference>
<gene>
    <name evidence="13" type="ORF">J7S33_16060</name>
</gene>
<evidence type="ECO:0000256" key="3">
    <source>
        <dbReference type="ARBA" id="ARBA00022676"/>
    </source>
</evidence>
<proteinExistence type="predicted"/>
<evidence type="ECO:0000313" key="14">
    <source>
        <dbReference type="Proteomes" id="UP000671828"/>
    </source>
</evidence>
<keyword evidence="10" id="KW-1133">Transmembrane helix</keyword>
<dbReference type="GO" id="GO:0006508">
    <property type="term" value="P:proteolysis"/>
    <property type="evidence" value="ECO:0007669"/>
    <property type="project" value="UniProtKB-KW"/>
</dbReference>
<evidence type="ECO:0000256" key="6">
    <source>
        <dbReference type="ARBA" id="ARBA00023268"/>
    </source>
</evidence>
<dbReference type="InterPro" id="IPR001264">
    <property type="entry name" value="Glyco_trans_51"/>
</dbReference>
<keyword evidence="5" id="KW-0378">Hydrolase</keyword>
<keyword evidence="10" id="KW-0812">Transmembrane</keyword>